<keyword evidence="2" id="KW-0342">GTP-binding</keyword>
<dbReference type="PANTHER" id="PTHR42714">
    <property type="entry name" value="TRNA MODIFICATION GTPASE GTPBP3"/>
    <property type="match status" value="1"/>
</dbReference>
<proteinExistence type="predicted"/>
<evidence type="ECO:0000259" key="3">
    <source>
        <dbReference type="Pfam" id="PF01926"/>
    </source>
</evidence>
<dbReference type="SUPFAM" id="SSF52540">
    <property type="entry name" value="P-loop containing nucleoside triphosphate hydrolases"/>
    <property type="match status" value="1"/>
</dbReference>
<dbReference type="InterPro" id="IPR027417">
    <property type="entry name" value="P-loop_NTPase"/>
</dbReference>
<evidence type="ECO:0000259" key="5">
    <source>
        <dbReference type="Pfam" id="PF18133"/>
    </source>
</evidence>
<dbReference type="GO" id="GO:0002098">
    <property type="term" value="P:tRNA wobble uridine modification"/>
    <property type="evidence" value="ECO:0007669"/>
    <property type="project" value="TreeGrafter"/>
</dbReference>
<dbReference type="GO" id="GO:0005737">
    <property type="term" value="C:cytoplasm"/>
    <property type="evidence" value="ECO:0007669"/>
    <property type="project" value="TreeGrafter"/>
</dbReference>
<dbReference type="Gene3D" id="3.40.50.11410">
    <property type="match status" value="1"/>
</dbReference>
<evidence type="ECO:0000259" key="4">
    <source>
        <dbReference type="Pfam" id="PF18128"/>
    </source>
</evidence>
<feature type="domain" description="Hydrogen maturase F tetramerization" evidence="5">
    <location>
        <begin position="277"/>
        <end position="393"/>
    </location>
</feature>
<feature type="domain" description="G" evidence="3">
    <location>
        <begin position="11"/>
        <end position="126"/>
    </location>
</feature>
<dbReference type="Gene3D" id="3.40.50.300">
    <property type="entry name" value="P-loop containing nucleotide triphosphate hydrolases"/>
    <property type="match status" value="1"/>
</dbReference>
<evidence type="ECO:0000313" key="7">
    <source>
        <dbReference type="Proteomes" id="UP001205748"/>
    </source>
</evidence>
<reference evidence="6" key="1">
    <citation type="submission" date="2022-07" db="EMBL/GenBank/DDBJ databases">
        <title>Enhanced cultured diversity of the mouse gut microbiota enables custom-made synthetic communities.</title>
        <authorList>
            <person name="Afrizal A."/>
        </authorList>
    </citation>
    <scope>NUCLEOTIDE SEQUENCE</scope>
    <source>
        <strain evidence="6">DSM 28593</strain>
    </source>
</reference>
<sequence>MYKTPNANRTHIALVGKRNAGKSSLLNALVEQEISLVSPIKGTTTDPVNKAIELLPLGPVLFIDTAGLDDEGQLGSLRVEKSLKVLEKTDFAIFVMDAQDIDNDLLEKTKREFKRLNIPYIVAINKIDQISWEKRKEMEKVHSQCIFVSSKEGTNIHRLKEELITKIKKQEEDPPIVGDLVPYNGKVILVVPIDAEAPKGRIILPQVQVIRDCLDHGIKSYIVRDIELPSALEDLKDIDLVITDSQAFKKVDQMVSKEVKLTSFSIVFARYKGDLPTFVEGIKSIDQLPNHANILISESCTHSHSHEDIGRVKIPKLLNQYTQKQFNYHFNAGQNFPEDIENYDLVIHCGSCMVNRKTMENRIRICQEKNLPITNYGVLLAYLTGILDRTLEIFDLD</sequence>
<dbReference type="InterPro" id="IPR006073">
    <property type="entry name" value="GTP-bd"/>
</dbReference>
<gene>
    <name evidence="6" type="primary">hydF</name>
    <name evidence="6" type="ORF">NSA47_01495</name>
</gene>
<evidence type="ECO:0000313" key="6">
    <source>
        <dbReference type="EMBL" id="MCR1897665.1"/>
    </source>
</evidence>
<dbReference type="PANTHER" id="PTHR42714:SF6">
    <property type="entry name" value="TRANSLATION INITIATION FACTOR IF-2"/>
    <property type="match status" value="1"/>
</dbReference>
<keyword evidence="1" id="KW-0547">Nucleotide-binding</keyword>
<feature type="domain" description="Hydrogen maturase F dimerization" evidence="4">
    <location>
        <begin position="176"/>
        <end position="273"/>
    </location>
</feature>
<dbReference type="CDD" id="cd00880">
    <property type="entry name" value="Era_like"/>
    <property type="match status" value="1"/>
</dbReference>
<dbReference type="Pfam" id="PF18128">
    <property type="entry name" value="HydF_dimer"/>
    <property type="match status" value="1"/>
</dbReference>
<dbReference type="InterPro" id="IPR023873">
    <property type="entry name" value="FeFe-hyd_GTPase_HydF"/>
</dbReference>
<accession>A0AAE3HDW7</accession>
<dbReference type="Pfam" id="PF01926">
    <property type="entry name" value="MMR_HSR1"/>
    <property type="match status" value="1"/>
</dbReference>
<dbReference type="NCBIfam" id="TIGR00231">
    <property type="entry name" value="small_GTP"/>
    <property type="match status" value="1"/>
</dbReference>
<dbReference type="InterPro" id="IPR041606">
    <property type="entry name" value="HydF_dimer"/>
</dbReference>
<dbReference type="InterPro" id="IPR040644">
    <property type="entry name" value="HydF_tetramer"/>
</dbReference>
<evidence type="ECO:0000256" key="2">
    <source>
        <dbReference type="ARBA" id="ARBA00023134"/>
    </source>
</evidence>
<dbReference type="EMBL" id="JANKAS010000001">
    <property type="protein sequence ID" value="MCR1897665.1"/>
    <property type="molecule type" value="Genomic_DNA"/>
</dbReference>
<dbReference type="Gene3D" id="3.40.50.11420">
    <property type="match status" value="1"/>
</dbReference>
<dbReference type="NCBIfam" id="TIGR03918">
    <property type="entry name" value="GTP_HydF"/>
    <property type="match status" value="1"/>
</dbReference>
<keyword evidence="7" id="KW-1185">Reference proteome</keyword>
<comment type="caution">
    <text evidence="6">The sequence shown here is derived from an EMBL/GenBank/DDBJ whole genome shotgun (WGS) entry which is preliminary data.</text>
</comment>
<dbReference type="GO" id="GO:0005525">
    <property type="term" value="F:GTP binding"/>
    <property type="evidence" value="ECO:0007669"/>
    <property type="project" value="UniProtKB-KW"/>
</dbReference>
<dbReference type="RefSeq" id="WP_257529072.1">
    <property type="nucleotide sequence ID" value="NZ_JANKAS010000001.1"/>
</dbReference>
<dbReference type="Proteomes" id="UP001205748">
    <property type="component" value="Unassembled WGS sequence"/>
</dbReference>
<dbReference type="PRINTS" id="PR00326">
    <property type="entry name" value="GTP1OBG"/>
</dbReference>
<organism evidence="6 7">
    <name type="scientific">Irregularibacter muris</name>
    <dbReference type="NCBI Taxonomy" id="1796619"/>
    <lineage>
        <taxon>Bacteria</taxon>
        <taxon>Bacillati</taxon>
        <taxon>Bacillota</taxon>
        <taxon>Clostridia</taxon>
        <taxon>Eubacteriales</taxon>
        <taxon>Eubacteriaceae</taxon>
        <taxon>Irregularibacter</taxon>
    </lineage>
</organism>
<evidence type="ECO:0000256" key="1">
    <source>
        <dbReference type="ARBA" id="ARBA00022741"/>
    </source>
</evidence>
<dbReference type="AlphaFoldDB" id="A0AAE3HDW7"/>
<dbReference type="InterPro" id="IPR005225">
    <property type="entry name" value="Small_GTP-bd"/>
</dbReference>
<protein>
    <submittedName>
        <fullName evidence="6">[FeFe] hydrogenase H-cluster maturation GTPase HydF</fullName>
    </submittedName>
</protein>
<dbReference type="GO" id="GO:0030488">
    <property type="term" value="P:tRNA methylation"/>
    <property type="evidence" value="ECO:0007669"/>
    <property type="project" value="TreeGrafter"/>
</dbReference>
<dbReference type="Pfam" id="PF18133">
    <property type="entry name" value="HydF_tetramer"/>
    <property type="match status" value="1"/>
</dbReference>
<name>A0AAE3HDW7_9FIRM</name>